<evidence type="ECO:0000256" key="1">
    <source>
        <dbReference type="ARBA" id="ARBA00004946"/>
    </source>
</evidence>
<comment type="pathway">
    <text evidence="1">Amine and polyamine biosynthesis; ectoine biosynthesis; L-ectoine from L-aspartate 4-semialdehyde: step 1/3.</text>
</comment>
<dbReference type="GO" id="GO:0006526">
    <property type="term" value="P:L-arginine biosynthetic process"/>
    <property type="evidence" value="ECO:0007669"/>
    <property type="project" value="UniProtKB-UniRule"/>
</dbReference>
<feature type="binding site" evidence="7">
    <location>
        <position position="147"/>
    </location>
    <ligand>
        <name>pyridoxal 5'-phosphate</name>
        <dbReference type="ChEBI" id="CHEBI:597326"/>
    </ligand>
</feature>
<dbReference type="InterPro" id="IPR050103">
    <property type="entry name" value="Class-III_PLP-dep_AT"/>
</dbReference>
<keyword evidence="9" id="KW-1185">Reference proteome</keyword>
<dbReference type="Proteomes" id="UP000230390">
    <property type="component" value="Unassembled WGS sequence"/>
</dbReference>
<dbReference type="FunFam" id="3.40.640.10:FF:000004">
    <property type="entry name" value="Acetylornithine aminotransferase"/>
    <property type="match status" value="1"/>
</dbReference>
<comment type="caution">
    <text evidence="8">The sequence shown here is derived from an EMBL/GenBank/DDBJ whole genome shotgun (WGS) entry which is preliminary data.</text>
</comment>
<comment type="similarity">
    <text evidence="7">Belongs to the class-III pyridoxal-phosphate-dependent aminotransferase family. ArgD subfamily.</text>
</comment>
<dbReference type="PROSITE" id="PS00600">
    <property type="entry name" value="AA_TRANSFER_CLASS_3"/>
    <property type="match status" value="1"/>
</dbReference>
<name>A0A2G8TKD3_9BURK</name>
<evidence type="ECO:0000256" key="2">
    <source>
        <dbReference type="ARBA" id="ARBA00022571"/>
    </source>
</evidence>
<dbReference type="AlphaFoldDB" id="A0A2G8TKD3"/>
<dbReference type="InterPro" id="IPR004636">
    <property type="entry name" value="AcOrn/SuccOrn_fam"/>
</dbReference>
<dbReference type="InterPro" id="IPR049704">
    <property type="entry name" value="Aminotrans_3_PPA_site"/>
</dbReference>
<evidence type="ECO:0000313" key="9">
    <source>
        <dbReference type="Proteomes" id="UP000230390"/>
    </source>
</evidence>
<dbReference type="UniPathway" id="UPA00068">
    <property type="reaction ID" value="UER00109"/>
</dbReference>
<evidence type="ECO:0000256" key="7">
    <source>
        <dbReference type="HAMAP-Rule" id="MF_01107"/>
    </source>
</evidence>
<comment type="subunit">
    <text evidence="7">Homodimer.</text>
</comment>
<dbReference type="PANTHER" id="PTHR11986">
    <property type="entry name" value="AMINOTRANSFERASE CLASS III"/>
    <property type="match status" value="1"/>
</dbReference>
<comment type="subcellular location">
    <subcellularLocation>
        <location evidence="7">Cytoplasm</location>
    </subcellularLocation>
</comment>
<dbReference type="NCBIfam" id="TIGR00707">
    <property type="entry name" value="argD"/>
    <property type="match status" value="1"/>
</dbReference>
<reference evidence="8 9" key="1">
    <citation type="submission" date="2017-10" db="EMBL/GenBank/DDBJ databases">
        <title>Massilia psychrophilum sp. nov., a novel purple-pigmented bacterium isolated from Tianshan glacier, Xinjiang Municipality, China.</title>
        <authorList>
            <person name="Wang H."/>
        </authorList>
    </citation>
    <scope>NUCLEOTIDE SEQUENCE [LARGE SCALE GENOMIC DNA]</scope>
    <source>
        <strain evidence="8 9">JCM 30074</strain>
    </source>
</reference>
<dbReference type="InterPro" id="IPR005814">
    <property type="entry name" value="Aminotrans_3"/>
</dbReference>
<dbReference type="InterPro" id="IPR017652">
    <property type="entry name" value="Ac/SucOrn_transaminase_bac"/>
</dbReference>
<dbReference type="GO" id="GO:0005737">
    <property type="term" value="C:cytoplasm"/>
    <property type="evidence" value="ECO:0007669"/>
    <property type="project" value="UniProtKB-SubCell"/>
</dbReference>
<dbReference type="NCBIfam" id="NF002325">
    <property type="entry name" value="PRK01278.1"/>
    <property type="match status" value="1"/>
</dbReference>
<keyword evidence="7" id="KW-0963">Cytoplasm</keyword>
<dbReference type="GO" id="GO:0030170">
    <property type="term" value="F:pyridoxal phosphate binding"/>
    <property type="evidence" value="ECO:0007669"/>
    <property type="project" value="InterPro"/>
</dbReference>
<dbReference type="SUPFAM" id="SSF53383">
    <property type="entry name" value="PLP-dependent transferases"/>
    <property type="match status" value="1"/>
</dbReference>
<feature type="binding site" evidence="7">
    <location>
        <begin position="232"/>
        <end position="235"/>
    </location>
    <ligand>
        <name>pyridoxal 5'-phosphate</name>
        <dbReference type="ChEBI" id="CHEBI:597326"/>
    </ligand>
</feature>
<dbReference type="HAMAP" id="MF_01107">
    <property type="entry name" value="ArgD_aminotrans_3"/>
    <property type="match status" value="1"/>
</dbReference>
<dbReference type="NCBIfam" id="TIGR03246">
    <property type="entry name" value="arg_catab_astC"/>
    <property type="match status" value="1"/>
</dbReference>
<dbReference type="EMBL" id="PDOC01000002">
    <property type="protein sequence ID" value="PIL46496.1"/>
    <property type="molecule type" value="Genomic_DNA"/>
</dbReference>
<keyword evidence="4 7" id="KW-0808">Transferase</keyword>
<feature type="modified residue" description="N6-(pyridoxal phosphate)lysine" evidence="7">
    <location>
        <position position="261"/>
    </location>
</feature>
<accession>A0A2G8TKD3</accession>
<dbReference type="OrthoDB" id="3398487at2"/>
<protein>
    <recommendedName>
        <fullName evidence="7">Acetylornithine aminotransferase</fullName>
        <shortName evidence="7">ACOAT</shortName>
        <ecNumber evidence="7">2.6.1.11</ecNumber>
    </recommendedName>
</protein>
<keyword evidence="7" id="KW-0028">Amino-acid biosynthesis</keyword>
<dbReference type="InterPro" id="IPR015424">
    <property type="entry name" value="PyrdxlP-dep_Trfase"/>
</dbReference>
<dbReference type="GO" id="GO:0042802">
    <property type="term" value="F:identical protein binding"/>
    <property type="evidence" value="ECO:0007669"/>
    <property type="project" value="TreeGrafter"/>
</dbReference>
<comment type="cofactor">
    <cofactor evidence="7">
        <name>pyridoxal 5'-phosphate</name>
        <dbReference type="ChEBI" id="CHEBI:597326"/>
    </cofactor>
    <text evidence="7">Binds 1 pyridoxal phosphate per subunit.</text>
</comment>
<feature type="binding site" evidence="7">
    <location>
        <position position="289"/>
    </location>
    <ligand>
        <name>N(2)-acetyl-L-ornithine</name>
        <dbReference type="ChEBI" id="CHEBI:57805"/>
    </ligand>
</feature>
<evidence type="ECO:0000256" key="4">
    <source>
        <dbReference type="ARBA" id="ARBA00022679"/>
    </source>
</evidence>
<keyword evidence="3 7" id="KW-0032">Aminotransferase</keyword>
<keyword evidence="5 7" id="KW-0663">Pyridoxal phosphate</keyword>
<dbReference type="GO" id="GO:0003992">
    <property type="term" value="F:N2-acetyl-L-ornithine:2-oxoglutarate 5-aminotransferase activity"/>
    <property type="evidence" value="ECO:0007669"/>
    <property type="project" value="UniProtKB-UniRule"/>
</dbReference>
<dbReference type="EC" id="2.6.1.11" evidence="7"/>
<feature type="binding site" evidence="7">
    <location>
        <position position="290"/>
    </location>
    <ligand>
        <name>pyridoxal 5'-phosphate</name>
        <dbReference type="ChEBI" id="CHEBI:597326"/>
    </ligand>
</feature>
<dbReference type="Pfam" id="PF00202">
    <property type="entry name" value="Aminotran_3"/>
    <property type="match status" value="1"/>
</dbReference>
<evidence type="ECO:0000256" key="3">
    <source>
        <dbReference type="ARBA" id="ARBA00022576"/>
    </source>
</evidence>
<dbReference type="PANTHER" id="PTHR11986:SF113">
    <property type="entry name" value="SUCCINYLORNITHINE TRANSAMINASE"/>
    <property type="match status" value="1"/>
</dbReference>
<evidence type="ECO:0000313" key="8">
    <source>
        <dbReference type="EMBL" id="PIL46496.1"/>
    </source>
</evidence>
<comment type="miscellaneous">
    <text evidence="7">May also have succinyldiaminopimelate aminotransferase activity, thus carrying out the corresponding step in lysine biosynthesis.</text>
</comment>
<keyword evidence="2 7" id="KW-0055">Arginine biosynthesis</keyword>
<feature type="binding site" evidence="7">
    <location>
        <position position="150"/>
    </location>
    <ligand>
        <name>N(2)-acetyl-L-ornithine</name>
        <dbReference type="ChEBI" id="CHEBI:57805"/>
    </ligand>
</feature>
<feature type="binding site" evidence="7">
    <location>
        <begin position="114"/>
        <end position="115"/>
    </location>
    <ligand>
        <name>pyridoxal 5'-phosphate</name>
        <dbReference type="ChEBI" id="CHEBI:597326"/>
    </ligand>
</feature>
<dbReference type="NCBIfam" id="NF003468">
    <property type="entry name" value="PRK05093.1"/>
    <property type="match status" value="1"/>
</dbReference>
<dbReference type="InterPro" id="IPR015422">
    <property type="entry name" value="PyrdxlP-dep_Trfase_small"/>
</dbReference>
<sequence length="414" mass="43505">MNAKLDSAVTTRPVTRQTFDEVLVPTYAPAAMVPVRASGLDLWDQAGKHYLDFTAGIAVTSLGHAHPVLVDALTKQINTLWHLGNGYTNEPVLRLALALTEATFADRAFFCNSGAEANEAALKLARKYAHTKFGPHKSRIVSCLSSFHGRTLFTVSVGGQPKYTEGFEPLPQEINHIPYNDVAAALAAITDDVAAVIVEPIQGEGGVIPGDPAFLKALRERCDATGALLVFDEVQSGVGRTGALYAYMECGVTPDILTSAKALGNGYPIGAMLTTNAIAEHFGVGTHGTTYGGNPLAATVALNVIDTINTPAFLARVKDASVKLFANLTKLAADYPQLFGQVRGSGLLIGLPVAEAFAGRAKDYTKAAEALGLMLLIAGPDVIRLAPALIVSDQQIAEADRIMRAAADAILAAA</sequence>
<comment type="catalytic activity">
    <reaction evidence="6">
        <text>L-2,4-diaminobutanoate + 2-oxoglutarate = L-aspartate 4-semialdehyde + L-glutamate</text>
        <dbReference type="Rhea" id="RHEA:11160"/>
        <dbReference type="ChEBI" id="CHEBI:16810"/>
        <dbReference type="ChEBI" id="CHEBI:29985"/>
        <dbReference type="ChEBI" id="CHEBI:58761"/>
        <dbReference type="ChEBI" id="CHEBI:537519"/>
        <dbReference type="EC" id="2.6.1.76"/>
    </reaction>
</comment>
<dbReference type="InterPro" id="IPR015421">
    <property type="entry name" value="PyrdxlP-dep_Trfase_major"/>
</dbReference>
<organism evidence="8 9">
    <name type="scientific">Massilia eurypsychrophila</name>
    <dbReference type="NCBI Taxonomy" id="1485217"/>
    <lineage>
        <taxon>Bacteria</taxon>
        <taxon>Pseudomonadati</taxon>
        <taxon>Pseudomonadota</taxon>
        <taxon>Betaproteobacteria</taxon>
        <taxon>Burkholderiales</taxon>
        <taxon>Oxalobacteraceae</taxon>
        <taxon>Telluria group</taxon>
        <taxon>Massilia</taxon>
    </lineage>
</organism>
<gene>
    <name evidence="7" type="primary">argD</name>
    <name evidence="8" type="ORF">CR105_05395</name>
</gene>
<dbReference type="RefSeq" id="WP_099787385.1">
    <property type="nucleotide sequence ID" value="NZ_JBHLYV010000001.1"/>
</dbReference>
<dbReference type="CDD" id="cd00610">
    <property type="entry name" value="OAT_like"/>
    <property type="match status" value="1"/>
</dbReference>
<dbReference type="Gene3D" id="3.40.640.10">
    <property type="entry name" value="Type I PLP-dependent aspartate aminotransferase-like (Major domain)"/>
    <property type="match status" value="1"/>
</dbReference>
<dbReference type="GO" id="GO:0045303">
    <property type="term" value="F:diaminobutyrate-2-oxoglutarate transaminase activity"/>
    <property type="evidence" value="ECO:0007669"/>
    <property type="project" value="UniProtKB-EC"/>
</dbReference>
<evidence type="ECO:0000256" key="5">
    <source>
        <dbReference type="ARBA" id="ARBA00022898"/>
    </source>
</evidence>
<evidence type="ECO:0000256" key="6">
    <source>
        <dbReference type="ARBA" id="ARBA00049111"/>
    </source>
</evidence>
<comment type="pathway">
    <text evidence="7">Amino-acid biosynthesis; L-arginine biosynthesis; N(2)-acetyl-L-ornithine from L-glutamate: step 4/4.</text>
</comment>
<comment type="catalytic activity">
    <reaction evidence="7">
        <text>N(2)-acetyl-L-ornithine + 2-oxoglutarate = N-acetyl-L-glutamate 5-semialdehyde + L-glutamate</text>
        <dbReference type="Rhea" id="RHEA:18049"/>
        <dbReference type="ChEBI" id="CHEBI:16810"/>
        <dbReference type="ChEBI" id="CHEBI:29123"/>
        <dbReference type="ChEBI" id="CHEBI:29985"/>
        <dbReference type="ChEBI" id="CHEBI:57805"/>
        <dbReference type="EC" id="2.6.1.11"/>
    </reaction>
</comment>
<dbReference type="PIRSF" id="PIRSF000521">
    <property type="entry name" value="Transaminase_4ab_Lys_Orn"/>
    <property type="match status" value="1"/>
</dbReference>
<dbReference type="Gene3D" id="3.90.1150.10">
    <property type="entry name" value="Aspartate Aminotransferase, domain 1"/>
    <property type="match status" value="1"/>
</dbReference>
<proteinExistence type="inferred from homology"/>